<reference evidence="3 4" key="1">
    <citation type="submission" date="2020-06" db="EMBL/GenBank/DDBJ databases">
        <authorList>
            <person name="Qiu C."/>
            <person name="Liu Z."/>
        </authorList>
    </citation>
    <scope>NUCLEOTIDE SEQUENCE [LARGE SCALE GENOMIC DNA]</scope>
    <source>
        <strain evidence="3 4">EM 1</strain>
    </source>
</reference>
<protein>
    <submittedName>
        <fullName evidence="3">Sigma-E factor negative regulatory protein</fullName>
    </submittedName>
</protein>
<dbReference type="GO" id="GO:0016989">
    <property type="term" value="F:sigma factor antagonist activity"/>
    <property type="evidence" value="ECO:0007669"/>
    <property type="project" value="InterPro"/>
</dbReference>
<feature type="transmembrane region" description="Helical" evidence="1">
    <location>
        <begin position="97"/>
        <end position="119"/>
    </location>
</feature>
<dbReference type="PANTHER" id="PTHR38104">
    <property type="match status" value="1"/>
</dbReference>
<accession>A0A850QLR9</accession>
<keyword evidence="1" id="KW-1133">Transmembrane helix</keyword>
<dbReference type="PANTHER" id="PTHR38104:SF1">
    <property type="entry name" value="ANTI-SIGMA-E FACTOR RSEA"/>
    <property type="match status" value="1"/>
</dbReference>
<comment type="caution">
    <text evidence="3">The sequence shown here is derived from an EMBL/GenBank/DDBJ whole genome shotgun (WGS) entry which is preliminary data.</text>
</comment>
<evidence type="ECO:0000313" key="3">
    <source>
        <dbReference type="EMBL" id="NVO78333.1"/>
    </source>
</evidence>
<dbReference type="InterPro" id="IPR005572">
    <property type="entry name" value="Anti-sigma_E_RseA_N"/>
</dbReference>
<evidence type="ECO:0000256" key="1">
    <source>
        <dbReference type="SAM" id="Phobius"/>
    </source>
</evidence>
<keyword evidence="1" id="KW-0472">Membrane</keyword>
<dbReference type="EMBL" id="JABXYJ010000005">
    <property type="protein sequence ID" value="NVO78333.1"/>
    <property type="molecule type" value="Genomic_DNA"/>
</dbReference>
<name>A0A850QLR9_9BURK</name>
<evidence type="ECO:0000259" key="2">
    <source>
        <dbReference type="Pfam" id="PF03872"/>
    </source>
</evidence>
<organism evidence="3 4">
    <name type="scientific">Undibacterium oligocarboniphilum</name>
    <dbReference type="NCBI Taxonomy" id="666702"/>
    <lineage>
        <taxon>Bacteria</taxon>
        <taxon>Pseudomonadati</taxon>
        <taxon>Pseudomonadota</taxon>
        <taxon>Betaproteobacteria</taxon>
        <taxon>Burkholderiales</taxon>
        <taxon>Oxalobacteraceae</taxon>
        <taxon>Undibacterium</taxon>
    </lineage>
</organism>
<dbReference type="AlphaFoldDB" id="A0A850QLR9"/>
<dbReference type="SUPFAM" id="SSF89069">
    <property type="entry name" value="N-terminal, cytoplasmic domain of anti-sigmaE factor RseA"/>
    <property type="match status" value="1"/>
</dbReference>
<dbReference type="InterPro" id="IPR052383">
    <property type="entry name" value="Anti-sigma-E_RseA-like"/>
</dbReference>
<feature type="domain" description="Anti sigma-E protein RseA N-terminal" evidence="2">
    <location>
        <begin position="8"/>
        <end position="86"/>
    </location>
</feature>
<evidence type="ECO:0000313" key="4">
    <source>
        <dbReference type="Proteomes" id="UP000588051"/>
    </source>
</evidence>
<dbReference type="Gene3D" id="1.10.10.880">
    <property type="entry name" value="Anti sigma-E protein RseA, N-terminal domain"/>
    <property type="match status" value="1"/>
</dbReference>
<proteinExistence type="predicted"/>
<dbReference type="Proteomes" id="UP000588051">
    <property type="component" value="Unassembled WGS sequence"/>
</dbReference>
<dbReference type="CDD" id="cd16328">
    <property type="entry name" value="RseA_N"/>
    <property type="match status" value="1"/>
</dbReference>
<dbReference type="InterPro" id="IPR036147">
    <property type="entry name" value="Anti-sigma_E_RseA_N_sf"/>
</dbReference>
<keyword evidence="1" id="KW-0812">Transmembrane</keyword>
<dbReference type="RefSeq" id="WP_176803852.1">
    <property type="nucleotide sequence ID" value="NZ_JABXYJ010000005.1"/>
</dbReference>
<gene>
    <name evidence="3" type="ORF">HV832_10880</name>
</gene>
<sequence>MMNDISKHEDISALTDGEMSEATIIALLARMNSPQEKQTWDVYHQIGDVLRSDDLAVPVSADFAKKFSARFASEPVILLPETHRQNKQSKGFPYLRTYMGMASATAAAIFALLVIPPLLHQNDRSATSVQVAQSGQSRGTATPIQLASAPVLVNESPQQMASNDAEAIVAGKTVNEKPDVRVEMLRDPRIDSYLLAHQRFSPSIGSTQYVTRANAVTGTPEK</sequence>
<dbReference type="Pfam" id="PF03872">
    <property type="entry name" value="RseA_N"/>
    <property type="match status" value="1"/>
</dbReference>
<keyword evidence="4" id="KW-1185">Reference proteome</keyword>